<feature type="region of interest" description="Disordered" evidence="1">
    <location>
        <begin position="129"/>
        <end position="161"/>
    </location>
</feature>
<dbReference type="AlphaFoldDB" id="A8P7E5"/>
<accession>A8P7E5</accession>
<feature type="region of interest" description="Disordered" evidence="1">
    <location>
        <begin position="63"/>
        <end position="88"/>
    </location>
</feature>
<feature type="compositionally biased region" description="Pro residues" evidence="1">
    <location>
        <begin position="173"/>
        <end position="190"/>
    </location>
</feature>
<feature type="compositionally biased region" description="Polar residues" evidence="1">
    <location>
        <begin position="1"/>
        <end position="18"/>
    </location>
</feature>
<comment type="caution">
    <text evidence="2">The sequence shown here is derived from an EMBL/GenBank/DDBJ whole genome shotgun (WGS) entry which is preliminary data.</text>
</comment>
<dbReference type="RefSeq" id="XP_001839343.2">
    <property type="nucleotide sequence ID" value="XM_001839291.2"/>
</dbReference>
<dbReference type="EMBL" id="AACS02000005">
    <property type="protein sequence ID" value="EAU82459.2"/>
    <property type="molecule type" value="Genomic_DNA"/>
</dbReference>
<dbReference type="Proteomes" id="UP000001861">
    <property type="component" value="Unassembled WGS sequence"/>
</dbReference>
<protein>
    <submittedName>
        <fullName evidence="2">Uncharacterized protein</fullName>
    </submittedName>
</protein>
<gene>
    <name evidence="2" type="ORF">CC1G_08210</name>
</gene>
<dbReference type="KEGG" id="cci:CC1G_08210"/>
<feature type="compositionally biased region" description="Basic and acidic residues" evidence="1">
    <location>
        <begin position="63"/>
        <end position="72"/>
    </location>
</feature>
<organism evidence="2 3">
    <name type="scientific">Coprinopsis cinerea (strain Okayama-7 / 130 / ATCC MYA-4618 / FGSC 9003)</name>
    <name type="common">Inky cap fungus</name>
    <name type="synonym">Hormographiella aspergillata</name>
    <dbReference type="NCBI Taxonomy" id="240176"/>
    <lineage>
        <taxon>Eukaryota</taxon>
        <taxon>Fungi</taxon>
        <taxon>Dikarya</taxon>
        <taxon>Basidiomycota</taxon>
        <taxon>Agaricomycotina</taxon>
        <taxon>Agaricomycetes</taxon>
        <taxon>Agaricomycetidae</taxon>
        <taxon>Agaricales</taxon>
        <taxon>Agaricineae</taxon>
        <taxon>Psathyrellaceae</taxon>
        <taxon>Coprinopsis</taxon>
    </lineage>
</organism>
<dbReference type="VEuPathDB" id="FungiDB:CC1G_08210"/>
<feature type="region of interest" description="Disordered" evidence="1">
    <location>
        <begin position="171"/>
        <end position="190"/>
    </location>
</feature>
<dbReference type="GeneID" id="6015955"/>
<name>A8P7E5_COPC7</name>
<dbReference type="HOGENOM" id="CLU_727647_0_0_1"/>
<keyword evidence="3" id="KW-1185">Reference proteome</keyword>
<feature type="region of interest" description="Disordered" evidence="1">
    <location>
        <begin position="1"/>
        <end position="30"/>
    </location>
</feature>
<evidence type="ECO:0000256" key="1">
    <source>
        <dbReference type="SAM" id="MobiDB-lite"/>
    </source>
</evidence>
<sequence length="380" mass="41045">MSLPLKNSNAQSTSSGTAGTELVTHPGRRPVLQLQFTTTEDYAKHGEDVKQWEETMRRWKLQEEARKQRENVPPRPSKRRRLSAPAPARVRVRARANLTSGIPTTTTLAQPAVTRTPQSCQPVAFPVAAPRPTGDDTQSATTAGAVGSSPRPAPARGDTHTPVTLQAAESIAPPVPNSPTPVATPTPRPATPAEVAASLIDTTTDIPNFDLPEWLRYLATPRPSSPAPYATVNPMAFAVFSPAPQRQDARDTCKKRTRTTRNANAATIIPIATPYNYNKFEVPVQVVDNVEDSSPIAIPDFLPDATSSFLTGPSAFNLTDEMPQLAFEDTNSDLGEAVSLGIDLFEYLADEMSQLAVEDTSPDLGEAEFIDSFLASFLNF</sequence>
<evidence type="ECO:0000313" key="3">
    <source>
        <dbReference type="Proteomes" id="UP000001861"/>
    </source>
</evidence>
<evidence type="ECO:0000313" key="2">
    <source>
        <dbReference type="EMBL" id="EAU82459.2"/>
    </source>
</evidence>
<proteinExistence type="predicted"/>
<reference evidence="2 3" key="1">
    <citation type="journal article" date="2010" name="Proc. Natl. Acad. Sci. U.S.A.">
        <title>Insights into evolution of multicellular fungi from the assembled chromosomes of the mushroom Coprinopsis cinerea (Coprinus cinereus).</title>
        <authorList>
            <person name="Stajich J.E."/>
            <person name="Wilke S.K."/>
            <person name="Ahren D."/>
            <person name="Au C.H."/>
            <person name="Birren B.W."/>
            <person name="Borodovsky M."/>
            <person name="Burns C."/>
            <person name="Canback B."/>
            <person name="Casselton L.A."/>
            <person name="Cheng C.K."/>
            <person name="Deng J."/>
            <person name="Dietrich F.S."/>
            <person name="Fargo D.C."/>
            <person name="Farman M.L."/>
            <person name="Gathman A.C."/>
            <person name="Goldberg J."/>
            <person name="Guigo R."/>
            <person name="Hoegger P.J."/>
            <person name="Hooker J.B."/>
            <person name="Huggins A."/>
            <person name="James T.Y."/>
            <person name="Kamada T."/>
            <person name="Kilaru S."/>
            <person name="Kodira C."/>
            <person name="Kues U."/>
            <person name="Kupfer D."/>
            <person name="Kwan H.S."/>
            <person name="Lomsadze A."/>
            <person name="Li W."/>
            <person name="Lilly W.W."/>
            <person name="Ma L.J."/>
            <person name="Mackey A.J."/>
            <person name="Manning G."/>
            <person name="Martin F."/>
            <person name="Muraguchi H."/>
            <person name="Natvig D.O."/>
            <person name="Palmerini H."/>
            <person name="Ramesh M.A."/>
            <person name="Rehmeyer C.J."/>
            <person name="Roe B.A."/>
            <person name="Shenoy N."/>
            <person name="Stanke M."/>
            <person name="Ter-Hovhannisyan V."/>
            <person name="Tunlid A."/>
            <person name="Velagapudi R."/>
            <person name="Vision T.J."/>
            <person name="Zeng Q."/>
            <person name="Zolan M.E."/>
            <person name="Pukkila P.J."/>
        </authorList>
    </citation>
    <scope>NUCLEOTIDE SEQUENCE [LARGE SCALE GENOMIC DNA]</scope>
    <source>
        <strain evidence="3">Okayama-7 / 130 / ATCC MYA-4618 / FGSC 9003</strain>
    </source>
</reference>
<dbReference type="InParanoid" id="A8P7E5"/>